<reference evidence="2 3" key="1">
    <citation type="submission" date="2020-08" db="EMBL/GenBank/DDBJ databases">
        <title>Genome public.</title>
        <authorList>
            <person name="Liu C."/>
            <person name="Sun Q."/>
        </authorList>
    </citation>
    <scope>NUCLEOTIDE SEQUENCE [LARGE SCALE GENOMIC DNA]</scope>
    <source>
        <strain evidence="2 3">M2</strain>
    </source>
</reference>
<evidence type="ECO:0000256" key="1">
    <source>
        <dbReference type="SAM" id="Coils"/>
    </source>
</evidence>
<comment type="caution">
    <text evidence="2">The sequence shown here is derived from an EMBL/GenBank/DDBJ whole genome shotgun (WGS) entry which is preliminary data.</text>
</comment>
<evidence type="ECO:0008006" key="4">
    <source>
        <dbReference type="Google" id="ProtNLM"/>
    </source>
</evidence>
<evidence type="ECO:0000313" key="2">
    <source>
        <dbReference type="EMBL" id="MBC5694640.1"/>
    </source>
</evidence>
<accession>A0ABR7GK19</accession>
<protein>
    <recommendedName>
        <fullName evidence="4">Relaxase</fullName>
    </recommendedName>
</protein>
<sequence length="149" mass="17512">MTEQTAKRDAAVTTIRQYEQRMERIADLRTHIVNYAKTRDIYLQYRKLPAAKKAAFASAHEDELMLHRAAKQAFEEYGEKKLPAIKDLQAEYKELLEKKRVAYAKYRPLKQQAQELETIKKNVDSLLQIDAAQQTRETEKRRSEQSQAR</sequence>
<keyword evidence="1" id="KW-0175">Coiled coil</keyword>
<dbReference type="EMBL" id="JACOPK010000001">
    <property type="protein sequence ID" value="MBC5694640.1"/>
    <property type="molecule type" value="Genomic_DNA"/>
</dbReference>
<dbReference type="Proteomes" id="UP000641741">
    <property type="component" value="Unassembled WGS sequence"/>
</dbReference>
<name>A0ABR7GK19_9FIRM</name>
<organism evidence="2 3">
    <name type="scientific">Agathobaculum hominis</name>
    <dbReference type="NCBI Taxonomy" id="2763014"/>
    <lineage>
        <taxon>Bacteria</taxon>
        <taxon>Bacillati</taxon>
        <taxon>Bacillota</taxon>
        <taxon>Clostridia</taxon>
        <taxon>Eubacteriales</taxon>
        <taxon>Butyricicoccaceae</taxon>
        <taxon>Agathobaculum</taxon>
    </lineage>
</organism>
<gene>
    <name evidence="2" type="ORF">H8S02_01560</name>
</gene>
<keyword evidence="3" id="KW-1185">Reference proteome</keyword>
<feature type="coiled-coil region" evidence="1">
    <location>
        <begin position="85"/>
        <end position="149"/>
    </location>
</feature>
<evidence type="ECO:0000313" key="3">
    <source>
        <dbReference type="Proteomes" id="UP000641741"/>
    </source>
</evidence>
<proteinExistence type="predicted"/>
<dbReference type="RefSeq" id="WP_186968927.1">
    <property type="nucleotide sequence ID" value="NZ_JACOPK010000001.1"/>
</dbReference>